<dbReference type="PANTHER" id="PTHR42995">
    <property type="entry name" value="ACETYL-COENZYME A CARBOXYLASE CARBOXYL TRANSFERASE SUBUNIT BETA, CHLOROPLASTIC"/>
    <property type="match status" value="1"/>
</dbReference>
<dbReference type="GO" id="GO:0008270">
    <property type="term" value="F:zinc ion binding"/>
    <property type="evidence" value="ECO:0007669"/>
    <property type="project" value="UniProtKB-UniRule"/>
</dbReference>
<dbReference type="GO" id="GO:0009317">
    <property type="term" value="C:acetyl-CoA carboxylase complex"/>
    <property type="evidence" value="ECO:0007669"/>
    <property type="project" value="InterPro"/>
</dbReference>
<evidence type="ECO:0000256" key="11">
    <source>
        <dbReference type="ARBA" id="ARBA00023160"/>
    </source>
</evidence>
<feature type="domain" description="CoA carboxyltransferase N-terminal" evidence="14">
    <location>
        <begin position="21"/>
        <end position="290"/>
    </location>
</feature>
<sequence>MAWFKRKEPKIEKKVKIPEGLWVKCENCKEIIYRKELENNFKVCPKCQYHFRISAKERISLITDNGTFIELDPELKSPDPLDFKDTMPYKGRLIENEKKTGLKEAAIYGDAKINGRDVVIAVLDFSFMGGSMGTVVGEKVTRAAERALERRVPLIIVSSSGGARMQEGMFSLMQMAKTAQAIGKLKEAGILYISVLADPTFGGVTASFAMLGDIIIAEPRSLIGFAGPRVIQETIKQQLPEGFQRAEFLLEHGMVDIVVERKELKSTIYKLIEIIMPASSSYNLNNSSNLPQGSLSEV</sequence>
<name>A0A2J6WPY8_9BACT</name>
<comment type="subunit">
    <text evidence="13">Acetyl-CoA carboxylase is a heterohexamer composed of biotin carboxyl carrier protein (AccB), biotin carboxylase (AccC) and two subunits each of ACCase subunit alpha (AccA) and ACCase subunit beta (AccD).</text>
</comment>
<reference evidence="15 16" key="1">
    <citation type="submission" date="2018-01" db="EMBL/GenBank/DDBJ databases">
        <title>Metagenomic assembled genomes from two thermal pools in the Uzon Caldera, Kamchatka, Russia.</title>
        <authorList>
            <person name="Wilkins L."/>
            <person name="Ettinger C."/>
        </authorList>
    </citation>
    <scope>NUCLEOTIDE SEQUENCE [LARGE SCALE GENOMIC DNA]</scope>
    <source>
        <strain evidence="15">ZAV-04</strain>
    </source>
</reference>
<comment type="similarity">
    <text evidence="13">Belongs to the AccD/PCCB family.</text>
</comment>
<dbReference type="Pfam" id="PF17848">
    <property type="entry name" value="Zn_ribbon_ACC"/>
    <property type="match status" value="1"/>
</dbReference>
<dbReference type="PANTHER" id="PTHR42995:SF5">
    <property type="entry name" value="ACETYL-COENZYME A CARBOXYLASE CARBOXYL TRANSFERASE SUBUNIT BETA, CHLOROPLASTIC"/>
    <property type="match status" value="1"/>
</dbReference>
<comment type="cofactor">
    <cofactor evidence="13">
        <name>Zn(2+)</name>
        <dbReference type="ChEBI" id="CHEBI:29105"/>
    </cofactor>
    <text evidence="13">Binds 1 zinc ion per subunit.</text>
</comment>
<keyword evidence="9 13" id="KW-0067">ATP-binding</keyword>
<comment type="catalytic activity">
    <reaction evidence="13">
        <text>N(6)-carboxybiotinyl-L-lysyl-[protein] + acetyl-CoA = N(6)-biotinyl-L-lysyl-[protein] + malonyl-CoA</text>
        <dbReference type="Rhea" id="RHEA:54728"/>
        <dbReference type="Rhea" id="RHEA-COMP:10505"/>
        <dbReference type="Rhea" id="RHEA-COMP:10506"/>
        <dbReference type="ChEBI" id="CHEBI:57288"/>
        <dbReference type="ChEBI" id="CHEBI:57384"/>
        <dbReference type="ChEBI" id="CHEBI:83144"/>
        <dbReference type="ChEBI" id="CHEBI:83145"/>
        <dbReference type="EC" id="2.1.3.15"/>
    </reaction>
</comment>
<dbReference type="GO" id="GO:0006633">
    <property type="term" value="P:fatty acid biosynthetic process"/>
    <property type="evidence" value="ECO:0007669"/>
    <property type="project" value="UniProtKB-KW"/>
</dbReference>
<dbReference type="GO" id="GO:0005524">
    <property type="term" value="F:ATP binding"/>
    <property type="evidence" value="ECO:0007669"/>
    <property type="project" value="UniProtKB-KW"/>
</dbReference>
<dbReference type="NCBIfam" id="TIGR00515">
    <property type="entry name" value="accD"/>
    <property type="match status" value="1"/>
</dbReference>
<evidence type="ECO:0000256" key="8">
    <source>
        <dbReference type="ARBA" id="ARBA00022833"/>
    </source>
</evidence>
<dbReference type="InterPro" id="IPR029045">
    <property type="entry name" value="ClpP/crotonase-like_dom_sf"/>
</dbReference>
<evidence type="ECO:0000313" key="15">
    <source>
        <dbReference type="EMBL" id="PMP72446.1"/>
    </source>
</evidence>
<dbReference type="UniPathway" id="UPA00655">
    <property type="reaction ID" value="UER00711"/>
</dbReference>
<evidence type="ECO:0000256" key="5">
    <source>
        <dbReference type="ARBA" id="ARBA00022741"/>
    </source>
</evidence>
<evidence type="ECO:0000256" key="4">
    <source>
        <dbReference type="ARBA" id="ARBA00022723"/>
    </source>
</evidence>
<keyword evidence="6 13" id="KW-0863">Zinc-finger</keyword>
<accession>A0A2J6WPY8</accession>
<dbReference type="AlphaFoldDB" id="A0A2J6WPY8"/>
<evidence type="ECO:0000256" key="13">
    <source>
        <dbReference type="HAMAP-Rule" id="MF_01395"/>
    </source>
</evidence>
<evidence type="ECO:0000256" key="9">
    <source>
        <dbReference type="ARBA" id="ARBA00022840"/>
    </source>
</evidence>
<keyword evidence="5 13" id="KW-0547">Nucleotide-binding</keyword>
<keyword evidence="4 13" id="KW-0479">Metal-binding</keyword>
<evidence type="ECO:0000256" key="3">
    <source>
        <dbReference type="ARBA" id="ARBA00022679"/>
    </source>
</evidence>
<protein>
    <recommendedName>
        <fullName evidence="13">Acetyl-coenzyme A carboxylase carboxyl transferase subunit beta</fullName>
        <shortName evidence="13">ACCase subunit beta</shortName>
        <shortName evidence="13">Acetyl-CoA carboxylase carboxyltransferase subunit beta</shortName>
        <ecNumber evidence="13">2.1.3.15</ecNumber>
    </recommendedName>
</protein>
<gene>
    <name evidence="13" type="primary">accD</name>
    <name evidence="15" type="ORF">C0186_01245</name>
</gene>
<keyword evidence="7 13" id="KW-0276">Fatty acid metabolism</keyword>
<dbReference type="SUPFAM" id="SSF52096">
    <property type="entry name" value="ClpP/crotonase"/>
    <property type="match status" value="1"/>
</dbReference>
<keyword evidence="2 13" id="KW-0444">Lipid biosynthesis</keyword>
<feature type="binding site" evidence="13">
    <location>
        <position position="28"/>
    </location>
    <ligand>
        <name>Zn(2+)</name>
        <dbReference type="ChEBI" id="CHEBI:29105"/>
    </ligand>
</feature>
<comment type="subcellular location">
    <subcellularLocation>
        <location evidence="1 13">Cytoplasm</location>
    </subcellularLocation>
</comment>
<evidence type="ECO:0000256" key="2">
    <source>
        <dbReference type="ARBA" id="ARBA00022516"/>
    </source>
</evidence>
<dbReference type="InterPro" id="IPR000438">
    <property type="entry name" value="Acetyl_CoA_COase_Trfase_b_su"/>
</dbReference>
<feature type="zinc finger region" description="C4-type" evidence="13">
    <location>
        <begin position="25"/>
        <end position="47"/>
    </location>
</feature>
<dbReference type="GO" id="GO:2001295">
    <property type="term" value="P:malonyl-CoA biosynthetic process"/>
    <property type="evidence" value="ECO:0007669"/>
    <property type="project" value="UniProtKB-UniRule"/>
</dbReference>
<evidence type="ECO:0000256" key="7">
    <source>
        <dbReference type="ARBA" id="ARBA00022832"/>
    </source>
</evidence>
<feature type="binding site" evidence="13">
    <location>
        <position position="25"/>
    </location>
    <ligand>
        <name>Zn(2+)</name>
        <dbReference type="ChEBI" id="CHEBI:29105"/>
    </ligand>
</feature>
<dbReference type="GO" id="GO:0016743">
    <property type="term" value="F:carboxyl- or carbamoyltransferase activity"/>
    <property type="evidence" value="ECO:0007669"/>
    <property type="project" value="UniProtKB-UniRule"/>
</dbReference>
<dbReference type="PROSITE" id="PS50980">
    <property type="entry name" value="COA_CT_NTER"/>
    <property type="match status" value="1"/>
</dbReference>
<evidence type="ECO:0000259" key="14">
    <source>
        <dbReference type="PROSITE" id="PS50980"/>
    </source>
</evidence>
<dbReference type="EMBL" id="PNIO01000008">
    <property type="protein sequence ID" value="PMP72446.1"/>
    <property type="molecule type" value="Genomic_DNA"/>
</dbReference>
<dbReference type="InterPro" id="IPR041010">
    <property type="entry name" value="Znf-ACC"/>
</dbReference>
<comment type="pathway">
    <text evidence="13">Lipid metabolism; malonyl-CoA biosynthesis; malonyl-CoA from acetyl-CoA: step 1/1.</text>
</comment>
<keyword evidence="3 13" id="KW-0808">Transferase</keyword>
<proteinExistence type="inferred from homology"/>
<keyword evidence="13" id="KW-0963">Cytoplasm</keyword>
<evidence type="ECO:0000256" key="12">
    <source>
        <dbReference type="ARBA" id="ARBA00025280"/>
    </source>
</evidence>
<keyword evidence="10 13" id="KW-0443">Lipid metabolism</keyword>
<evidence type="ECO:0000256" key="1">
    <source>
        <dbReference type="ARBA" id="ARBA00004496"/>
    </source>
</evidence>
<dbReference type="HAMAP" id="MF_01395">
    <property type="entry name" value="AcetylCoA_CT_beta"/>
    <property type="match status" value="1"/>
</dbReference>
<comment type="caution">
    <text evidence="15">The sequence shown here is derived from an EMBL/GenBank/DDBJ whole genome shotgun (WGS) entry which is preliminary data.</text>
</comment>
<feature type="binding site" evidence="13">
    <location>
        <position position="47"/>
    </location>
    <ligand>
        <name>Zn(2+)</name>
        <dbReference type="ChEBI" id="CHEBI:29105"/>
    </ligand>
</feature>
<dbReference type="Pfam" id="PF01039">
    <property type="entry name" value="Carboxyl_trans"/>
    <property type="match status" value="1"/>
</dbReference>
<comment type="function">
    <text evidence="12 13">Component of the acetyl coenzyme A carboxylase (ACC) complex. Biotin carboxylase (BC) catalyzes the carboxylation of biotin on its carrier protein (BCCP) and then the CO(2) group is transferred by the transcarboxylase to acetyl-CoA to form malonyl-CoA.</text>
</comment>
<dbReference type="PRINTS" id="PR01070">
    <property type="entry name" value="ACCCTRFRASEB"/>
</dbReference>
<organism evidence="15 16">
    <name type="scientific">Thermodesulfovibrio aggregans</name>
    <dbReference type="NCBI Taxonomy" id="86166"/>
    <lineage>
        <taxon>Bacteria</taxon>
        <taxon>Pseudomonadati</taxon>
        <taxon>Nitrospirota</taxon>
        <taxon>Thermodesulfovibrionia</taxon>
        <taxon>Thermodesulfovibrionales</taxon>
        <taxon>Thermodesulfovibrionaceae</taxon>
        <taxon>Thermodesulfovibrio</taxon>
    </lineage>
</organism>
<dbReference type="Proteomes" id="UP000242288">
    <property type="component" value="Unassembled WGS sequence"/>
</dbReference>
<evidence type="ECO:0000256" key="6">
    <source>
        <dbReference type="ARBA" id="ARBA00022771"/>
    </source>
</evidence>
<keyword evidence="11 13" id="KW-0275">Fatty acid biosynthesis</keyword>
<dbReference type="GO" id="GO:0003989">
    <property type="term" value="F:acetyl-CoA carboxylase activity"/>
    <property type="evidence" value="ECO:0007669"/>
    <property type="project" value="InterPro"/>
</dbReference>
<dbReference type="InterPro" id="IPR034733">
    <property type="entry name" value="AcCoA_carboxyl_beta"/>
</dbReference>
<dbReference type="Gene3D" id="3.90.226.10">
    <property type="entry name" value="2-enoyl-CoA Hydratase, Chain A, domain 1"/>
    <property type="match status" value="1"/>
</dbReference>
<dbReference type="InterPro" id="IPR011762">
    <property type="entry name" value="COA_CT_N"/>
</dbReference>
<evidence type="ECO:0000256" key="10">
    <source>
        <dbReference type="ARBA" id="ARBA00023098"/>
    </source>
</evidence>
<evidence type="ECO:0000313" key="16">
    <source>
        <dbReference type="Proteomes" id="UP000242288"/>
    </source>
</evidence>
<keyword evidence="8 13" id="KW-0862">Zinc</keyword>
<feature type="binding site" evidence="13">
    <location>
        <position position="44"/>
    </location>
    <ligand>
        <name>Zn(2+)</name>
        <dbReference type="ChEBI" id="CHEBI:29105"/>
    </ligand>
</feature>
<dbReference type="EC" id="2.1.3.15" evidence="13"/>